<keyword evidence="7" id="KW-0805">Transcription regulation</keyword>
<feature type="compositionally biased region" description="Polar residues" evidence="15">
    <location>
        <begin position="352"/>
        <end position="368"/>
    </location>
</feature>
<dbReference type="InterPro" id="IPR019786">
    <property type="entry name" value="Zinc_finger_PHD-type_CS"/>
</dbReference>
<dbReference type="InterPro" id="IPR016177">
    <property type="entry name" value="DNA-bd_dom_sf"/>
</dbReference>
<evidence type="ECO:0000256" key="6">
    <source>
        <dbReference type="ARBA" id="ARBA00022833"/>
    </source>
</evidence>
<evidence type="ECO:0000256" key="11">
    <source>
        <dbReference type="ARBA" id="ARBA00023242"/>
    </source>
</evidence>
<evidence type="ECO:0000256" key="4">
    <source>
        <dbReference type="ARBA" id="ARBA00022723"/>
    </source>
</evidence>
<keyword evidence="6" id="KW-0862">Zinc</keyword>
<feature type="compositionally biased region" description="Basic and acidic residues" evidence="15">
    <location>
        <begin position="464"/>
        <end position="473"/>
    </location>
</feature>
<dbReference type="InterPro" id="IPR019787">
    <property type="entry name" value="Znf_PHD-finger"/>
</dbReference>
<dbReference type="Pfam" id="PF15612">
    <property type="entry name" value="WHIM1"/>
    <property type="match status" value="1"/>
</dbReference>
<evidence type="ECO:0008006" key="20">
    <source>
        <dbReference type="Google" id="ProtNLM"/>
    </source>
</evidence>
<gene>
    <name evidence="18" type="ORF">ACH5RR_035648</name>
</gene>
<dbReference type="CDD" id="cd04369">
    <property type="entry name" value="Bromodomain"/>
    <property type="match status" value="1"/>
</dbReference>
<dbReference type="InterPro" id="IPR001487">
    <property type="entry name" value="Bromodomain"/>
</dbReference>
<evidence type="ECO:0000256" key="5">
    <source>
        <dbReference type="ARBA" id="ARBA00022771"/>
    </source>
</evidence>
<dbReference type="PROSITE" id="PS01359">
    <property type="entry name" value="ZF_PHD_1"/>
    <property type="match status" value="1"/>
</dbReference>
<feature type="region of interest" description="Disordered" evidence="15">
    <location>
        <begin position="1414"/>
        <end position="1444"/>
    </location>
</feature>
<dbReference type="Pfam" id="PF00628">
    <property type="entry name" value="PHD"/>
    <property type="match status" value="1"/>
</dbReference>
<feature type="region of interest" description="Disordered" evidence="15">
    <location>
        <begin position="1900"/>
        <end position="1954"/>
    </location>
</feature>
<feature type="domain" description="Bromo" evidence="16">
    <location>
        <begin position="1098"/>
        <end position="1163"/>
    </location>
</feature>
<feature type="compositionally biased region" description="Low complexity" evidence="15">
    <location>
        <begin position="1919"/>
        <end position="1928"/>
    </location>
</feature>
<dbReference type="CDD" id="cd15519">
    <property type="entry name" value="PHD1_Lid2p_like"/>
    <property type="match status" value="1"/>
</dbReference>
<dbReference type="InterPro" id="IPR001739">
    <property type="entry name" value="Methyl_CpG_DNA-bd"/>
</dbReference>
<evidence type="ECO:0000256" key="10">
    <source>
        <dbReference type="ARBA" id="ARBA00023163"/>
    </source>
</evidence>
<feature type="compositionally biased region" description="Basic residues" evidence="15">
    <location>
        <begin position="2155"/>
        <end position="2168"/>
    </location>
</feature>
<name>A0ABD2Y5U7_9GENT</name>
<keyword evidence="3" id="KW-0808">Transferase</keyword>
<dbReference type="EMBL" id="JBJUIK010000015">
    <property type="protein sequence ID" value="KAL3501199.1"/>
    <property type="molecule type" value="Genomic_DNA"/>
</dbReference>
<dbReference type="PROSITE" id="PS51543">
    <property type="entry name" value="FYRC"/>
    <property type="match status" value="1"/>
</dbReference>
<feature type="compositionally biased region" description="Polar residues" evidence="15">
    <location>
        <begin position="214"/>
        <end position="243"/>
    </location>
</feature>
<dbReference type="InterPro" id="IPR011011">
    <property type="entry name" value="Znf_FYVE_PHD"/>
</dbReference>
<dbReference type="SUPFAM" id="SSF57903">
    <property type="entry name" value="FYVE/PHD zinc finger"/>
    <property type="match status" value="1"/>
</dbReference>
<keyword evidence="8 12" id="KW-0103">Bromodomain</keyword>
<evidence type="ECO:0000256" key="9">
    <source>
        <dbReference type="ARBA" id="ARBA00023125"/>
    </source>
</evidence>
<evidence type="ECO:0000259" key="17">
    <source>
        <dbReference type="PROSITE" id="PS50016"/>
    </source>
</evidence>
<feature type="region of interest" description="Disordered" evidence="15">
    <location>
        <begin position="462"/>
        <end position="482"/>
    </location>
</feature>
<evidence type="ECO:0000256" key="13">
    <source>
        <dbReference type="PROSITE-ProRule" id="PRU00146"/>
    </source>
</evidence>
<keyword evidence="19" id="KW-1185">Reference proteome</keyword>
<evidence type="ECO:0000256" key="7">
    <source>
        <dbReference type="ARBA" id="ARBA00023015"/>
    </source>
</evidence>
<keyword evidence="11" id="KW-0539">Nucleus</keyword>
<dbReference type="Pfam" id="PF00439">
    <property type="entry name" value="Bromodomain"/>
    <property type="match status" value="1"/>
</dbReference>
<dbReference type="Proteomes" id="UP001630127">
    <property type="component" value="Unassembled WGS sequence"/>
</dbReference>
<evidence type="ECO:0000256" key="12">
    <source>
        <dbReference type="PROSITE-ProRule" id="PRU00035"/>
    </source>
</evidence>
<evidence type="ECO:0000259" key="16">
    <source>
        <dbReference type="PROSITE" id="PS50014"/>
    </source>
</evidence>
<keyword evidence="9" id="KW-0238">DNA-binding</keyword>
<feature type="compositionally biased region" description="Low complexity" evidence="15">
    <location>
        <begin position="342"/>
        <end position="351"/>
    </location>
</feature>
<dbReference type="SUPFAM" id="SSF47370">
    <property type="entry name" value="Bromodomain"/>
    <property type="match status" value="1"/>
</dbReference>
<feature type="region of interest" description="Disordered" evidence="15">
    <location>
        <begin position="214"/>
        <end position="246"/>
    </location>
</feature>
<feature type="domain" description="PHD-type" evidence="17">
    <location>
        <begin position="1224"/>
        <end position="1274"/>
    </location>
</feature>
<dbReference type="PROSITE" id="PS51542">
    <property type="entry name" value="FYRN"/>
    <property type="match status" value="1"/>
</dbReference>
<keyword evidence="4" id="KW-0479">Metal-binding</keyword>
<dbReference type="SMART" id="SM00297">
    <property type="entry name" value="BROMO"/>
    <property type="match status" value="1"/>
</dbReference>
<dbReference type="PROSITE" id="PS50014">
    <property type="entry name" value="BROMODOMAIN_2"/>
    <property type="match status" value="1"/>
</dbReference>
<keyword evidence="5 13" id="KW-0863">Zinc-finger</keyword>
<evidence type="ECO:0000313" key="19">
    <source>
        <dbReference type="Proteomes" id="UP001630127"/>
    </source>
</evidence>
<comment type="subcellular location">
    <subcellularLocation>
        <location evidence="1">Nucleus</location>
    </subcellularLocation>
</comment>
<dbReference type="Pfam" id="PF01429">
    <property type="entry name" value="MBD"/>
    <property type="match status" value="1"/>
</dbReference>
<dbReference type="Gene3D" id="3.30.40.10">
    <property type="entry name" value="Zinc/RING finger domain, C3HC4 (zinc finger)"/>
    <property type="match status" value="1"/>
</dbReference>
<dbReference type="GO" id="GO:0005634">
    <property type="term" value="C:nucleus"/>
    <property type="evidence" value="ECO:0007669"/>
    <property type="project" value="UniProtKB-SubCell"/>
</dbReference>
<dbReference type="PANTHER" id="PTHR47162:SF10">
    <property type="entry name" value="METHYL-CPG-BINDING DOMAIN-CONTAINING PROTEIN 9 ISOFORM X1"/>
    <property type="match status" value="1"/>
</dbReference>
<evidence type="ECO:0000313" key="18">
    <source>
        <dbReference type="EMBL" id="KAL3501199.1"/>
    </source>
</evidence>
<evidence type="ECO:0000256" key="14">
    <source>
        <dbReference type="SAM" id="Coils"/>
    </source>
</evidence>
<dbReference type="Pfam" id="PF15613">
    <property type="entry name" value="WSD"/>
    <property type="match status" value="1"/>
</dbReference>
<feature type="coiled-coil region" evidence="14">
    <location>
        <begin position="1564"/>
        <end position="1598"/>
    </location>
</feature>
<evidence type="ECO:0000256" key="3">
    <source>
        <dbReference type="ARBA" id="ARBA00022679"/>
    </source>
</evidence>
<dbReference type="GO" id="GO:0008270">
    <property type="term" value="F:zinc ion binding"/>
    <property type="evidence" value="ECO:0007669"/>
    <property type="project" value="UniProtKB-KW"/>
</dbReference>
<evidence type="ECO:0000256" key="1">
    <source>
        <dbReference type="ARBA" id="ARBA00004123"/>
    </source>
</evidence>
<dbReference type="InterPro" id="IPR003888">
    <property type="entry name" value="FYrich_N"/>
</dbReference>
<dbReference type="InterPro" id="IPR001965">
    <property type="entry name" value="Znf_PHD"/>
</dbReference>
<reference evidence="18 19" key="1">
    <citation type="submission" date="2024-11" db="EMBL/GenBank/DDBJ databases">
        <title>A near-complete genome assembly of Cinchona calisaya.</title>
        <authorList>
            <person name="Lian D.C."/>
            <person name="Zhao X.W."/>
            <person name="Wei L."/>
        </authorList>
    </citation>
    <scope>NUCLEOTIDE SEQUENCE [LARGE SCALE GENOMIC DNA]</scope>
    <source>
        <tissue evidence="18">Nenye</tissue>
    </source>
</reference>
<dbReference type="InterPro" id="IPR013083">
    <property type="entry name" value="Znf_RING/FYVE/PHD"/>
</dbReference>
<organism evidence="18 19">
    <name type="scientific">Cinchona calisaya</name>
    <dbReference type="NCBI Taxonomy" id="153742"/>
    <lineage>
        <taxon>Eukaryota</taxon>
        <taxon>Viridiplantae</taxon>
        <taxon>Streptophyta</taxon>
        <taxon>Embryophyta</taxon>
        <taxon>Tracheophyta</taxon>
        <taxon>Spermatophyta</taxon>
        <taxon>Magnoliopsida</taxon>
        <taxon>eudicotyledons</taxon>
        <taxon>Gunneridae</taxon>
        <taxon>Pentapetalae</taxon>
        <taxon>asterids</taxon>
        <taxon>lamiids</taxon>
        <taxon>Gentianales</taxon>
        <taxon>Rubiaceae</taxon>
        <taxon>Cinchonoideae</taxon>
        <taxon>Cinchoneae</taxon>
        <taxon>Cinchona</taxon>
    </lineage>
</organism>
<dbReference type="GO" id="GO:0140993">
    <property type="term" value="F:histone modifying activity"/>
    <property type="evidence" value="ECO:0007669"/>
    <property type="project" value="UniProtKB-ARBA"/>
</dbReference>
<comment type="caution">
    <text evidence="18">The sequence shown here is derived from an EMBL/GenBank/DDBJ whole genome shotgun (WGS) entry which is preliminary data.</text>
</comment>
<dbReference type="InterPro" id="IPR028942">
    <property type="entry name" value="WHIM1_dom"/>
</dbReference>
<dbReference type="GO" id="GO:0048731">
    <property type="term" value="P:system development"/>
    <property type="evidence" value="ECO:0007669"/>
    <property type="project" value="UniProtKB-ARBA"/>
</dbReference>
<feature type="region of interest" description="Disordered" evidence="15">
    <location>
        <begin position="496"/>
        <end position="520"/>
    </location>
</feature>
<evidence type="ECO:0000256" key="8">
    <source>
        <dbReference type="ARBA" id="ARBA00023117"/>
    </source>
</evidence>
<dbReference type="GO" id="GO:0003677">
    <property type="term" value="F:DNA binding"/>
    <property type="evidence" value="ECO:0007669"/>
    <property type="project" value="UniProtKB-KW"/>
</dbReference>
<dbReference type="Gene3D" id="1.20.920.10">
    <property type="entry name" value="Bromodomain-like"/>
    <property type="match status" value="1"/>
</dbReference>
<protein>
    <recommendedName>
        <fullName evidence="20">Methyl-CpG-binding domain-containing protein 9</fullName>
    </recommendedName>
</protein>
<dbReference type="InterPro" id="IPR036427">
    <property type="entry name" value="Bromodomain-like_sf"/>
</dbReference>
<dbReference type="PROSITE" id="PS50016">
    <property type="entry name" value="ZF_PHD_2"/>
    <property type="match status" value="1"/>
</dbReference>
<sequence>MDGKFGGFVIDLNETPLSSPRETIFDDKDDDDDVVIIERPPPAVVKKNDASGRAGGGSTVVCVACGDGYKGRGAGNSEEMKNWKCFKCLFKNSAGEKARSGGASSGRGGGGGSVGLLDINASPPREAEVEAEGVHLAPGVDVAAALARRGSDISHGSKLQIIGNSSFSSRPISLFPEFSNMSSPEKRYHLSKAPQISTDMSKSGTSSIVNQRGFYNTSSNKNGQGSTSEGILEGSHTTSTNCIPRSPNDIYLQSLRDYVAERKGGLDNGWRVEFEFCNKRLKTFAIYISPSGSRFESMSDVAEHLGLPSNSHQSENADNGYIPLHNGSHLYQRRKEHSGAMQASNSQQQQSIPKGSSSLRASSSNVESVDTRQDDFPVQFEDFYLISAGVIDSRPSYHNTYQIWPVGYISSWHDKITGSLFVFDIRDGGDSGPLFVVRRYPCSTESIPVGFTVLTRSKFGSSNGEEKAVKDDSATVGTTDEESVSIQMMLTESTPPYLDEDISSRKARNEGGDSQKANLSSLDSFSQKSGNFMSNILGERDSIGEFLVEGRSTSSVWEMVSETFLSACHEAYKQKGAIQFGCDHEFCAVHVKELDNPDTLSKFSHFAGPVNMPDLIQTDNEFHSTCQLVAKWLEQERFGLDEEFVQEIIEQLPGASGCSEYKLLNKRKNHLQQTVRSGFLQAKRKGDVQCQMESDSHIRNLKRPGEQPKYLALRGRFPQGKALCSKLPAYLIGDSLQAWEFFWRFSEVLDLQEAFSFQELETELVNPWLDVPDLLEKSGNEIHEAGDVSSRRDNEVSQVRSRTNSCRCTGIVLAKIHGSLLKVLVGELLSKVAAYVDPNFDAGESKSRRGRKKDAEYTAFFMKMKLDMMPVNDLTWPEIARRFILAVLSMEGNLDSAEIACRESGKVFHCLQGDGGTLCGSLTGVAALEADAFLLSEATKQIFGSLMAKSQTMSTDCNEFDIVGASKTTEMDTDEIPEWAKVLEPVRKLPTNVGARIRRRVNEALLKNPPEWAKKLLEHSISKEVYKGNASGPTKRAVIAVLEDVSREKPQQKPEKKEKLKSVNNVPDLIMKQCRIVLRQAAAADEDRVFCNLLGRTLLNPNDNDEEGLLGYPTMVSRPLDFRTIDLRLAAGAYGGSHEAFADDVREVWHNIRIAYKEQSGLIDLADTLAQQFEDLYEKEILTLVQKTMVLSGINSASSESEKERDEMLASVSENSLPKAPWEEGICKVCGMDKDDDNVLLCDSCDSEYHTYCLIPPLIRIPEGNWYCPSCVAGKTMSLSTACATQVVNRYGKRKHQRKYLHKILEMLAQLANTMELKDYWEFTVEERILLMKFLCDEVLNSAIICDHIDRCSIRFNDLQQKLRSLNSERKLLKFREENLVANMAKTKGHVHIGGGESGLNELASVFADDGKLKAQPADSSKNSPFSGGLTPTEDGQQAKGQSDYSPCASIKTLVSVASDAINELQCQPSGKDHAQSICTKGTGFKDELSVSMQQKDEKNEDNIGTKVDLSQELGCGSSSVSVLSSGQLLPEHSLSATSSEHPFMHVPSSPVHQCSTHANDSSSQECSAQLNNLKSEINGLQDSIEMLESELLRASIRKEFLGRDSDGRLYWAFGRPGTCSWILVNGSLNAEQVFDLQNLFSNFTSWMSYRAGTEVEELVKWLDDGDTRERELKEYILQWQSHKLMDKNNPDNDILDQGIVSSSILSTVDKATECDFLVTKAVRALEKKFGPCLEIWANDMHKNLQKGKANHQGRMYRCECLELLWPSRHHCFSCHMTFPNGEELAQHAGEKCRTSTLCEVSQITEDSSKRKNTLMNEKSAEKCSGSMSVVPTSLNEKHDNGSSFLDYPLEPECPFNFQEILSKFKVENSLKELVKEVGLIGSNGIVSFVPNRSPYLDDPSLTLAPSRNNSVCPKDVPSVSESQQQQSDNGTNIGASTNNISGNSQSSKLDKSEDIGKPELAKPILLSQRGHFANTKDRNSVLGLSKSCIIRESLLIPKIGKASEILRYLKINLLDMDAALSEASLRQSRSHSDRRCAWRTFVKSAKTLYEMIQATIILEDTIKTDHLRNDWWYWSSPSAAANISTLSALALRIYTLDSAILYEKPSSTDDPVEMLTPDCKSEKDSLQSSVPANTLKPSTQQKMPDSDSGENSKPRTRASKRRKDSGS</sequence>
<feature type="compositionally biased region" description="Polar residues" evidence="15">
    <location>
        <begin position="1929"/>
        <end position="1948"/>
    </location>
</feature>
<dbReference type="GO" id="GO:0000785">
    <property type="term" value="C:chromatin"/>
    <property type="evidence" value="ECO:0007669"/>
    <property type="project" value="UniProtKB-ARBA"/>
</dbReference>
<dbReference type="SUPFAM" id="SSF54171">
    <property type="entry name" value="DNA-binding domain"/>
    <property type="match status" value="1"/>
</dbReference>
<accession>A0ABD2Y5U7</accession>
<keyword evidence="10" id="KW-0804">Transcription</keyword>
<dbReference type="GO" id="GO:0016740">
    <property type="term" value="F:transferase activity"/>
    <property type="evidence" value="ECO:0007669"/>
    <property type="project" value="UniProtKB-KW"/>
</dbReference>
<feature type="compositionally biased region" description="Basic and acidic residues" evidence="15">
    <location>
        <begin position="502"/>
        <end position="513"/>
    </location>
</feature>
<feature type="region of interest" description="Disordered" evidence="15">
    <location>
        <begin position="306"/>
        <end position="371"/>
    </location>
</feature>
<dbReference type="InterPro" id="IPR028941">
    <property type="entry name" value="WHIM2_dom"/>
</dbReference>
<dbReference type="PANTHER" id="PTHR47162">
    <property type="entry name" value="OS02G0192300 PROTEIN"/>
    <property type="match status" value="1"/>
</dbReference>
<feature type="compositionally biased region" description="Polar residues" evidence="15">
    <location>
        <begin position="1434"/>
        <end position="1444"/>
    </location>
</feature>
<evidence type="ECO:0000256" key="15">
    <source>
        <dbReference type="SAM" id="MobiDB-lite"/>
    </source>
</evidence>
<feature type="compositionally biased region" description="Polar residues" evidence="15">
    <location>
        <begin position="2127"/>
        <end position="2144"/>
    </location>
</feature>
<feature type="compositionally biased region" description="Polar residues" evidence="15">
    <location>
        <begin position="308"/>
        <end position="317"/>
    </location>
</feature>
<feature type="region of interest" description="Disordered" evidence="15">
    <location>
        <begin position="2111"/>
        <end position="2168"/>
    </location>
</feature>
<feature type="coiled-coil region" evidence="14">
    <location>
        <begin position="1349"/>
        <end position="1376"/>
    </location>
</feature>
<keyword evidence="14" id="KW-0175">Coiled coil</keyword>
<proteinExistence type="inferred from homology"/>
<dbReference type="InterPro" id="IPR003889">
    <property type="entry name" value="FYrich_C"/>
</dbReference>
<evidence type="ECO:0000256" key="2">
    <source>
        <dbReference type="ARBA" id="ARBA00007444"/>
    </source>
</evidence>
<comment type="similarity">
    <text evidence="2">Belongs to the WAL family.</text>
</comment>
<dbReference type="SMART" id="SM00249">
    <property type="entry name" value="PHD"/>
    <property type="match status" value="1"/>
</dbReference>